<feature type="compositionally biased region" description="Basic and acidic residues" evidence="1">
    <location>
        <begin position="275"/>
        <end position="289"/>
    </location>
</feature>
<keyword evidence="3" id="KW-1185">Reference proteome</keyword>
<feature type="compositionally biased region" description="Basic and acidic residues" evidence="1">
    <location>
        <begin position="233"/>
        <end position="263"/>
    </location>
</feature>
<dbReference type="AlphaFoldDB" id="A0A8T2T046"/>
<feature type="compositionally biased region" description="Acidic residues" evidence="1">
    <location>
        <begin position="206"/>
        <end position="232"/>
    </location>
</feature>
<accession>A0A8T2T046</accession>
<feature type="region of interest" description="Disordered" evidence="1">
    <location>
        <begin position="132"/>
        <end position="317"/>
    </location>
</feature>
<protein>
    <submittedName>
        <fullName evidence="2">Uncharacterized protein</fullName>
    </submittedName>
</protein>
<evidence type="ECO:0000313" key="2">
    <source>
        <dbReference type="EMBL" id="KAH7373590.1"/>
    </source>
</evidence>
<feature type="compositionally biased region" description="Basic and acidic residues" evidence="1">
    <location>
        <begin position="61"/>
        <end position="73"/>
    </location>
</feature>
<proteinExistence type="predicted"/>
<name>A0A8T2T046_CERRI</name>
<evidence type="ECO:0000256" key="1">
    <source>
        <dbReference type="SAM" id="MobiDB-lite"/>
    </source>
</evidence>
<dbReference type="EMBL" id="CM035422">
    <property type="protein sequence ID" value="KAH7373590.1"/>
    <property type="molecule type" value="Genomic_DNA"/>
</dbReference>
<feature type="region of interest" description="Disordered" evidence="1">
    <location>
        <begin position="53"/>
        <end position="73"/>
    </location>
</feature>
<dbReference type="Proteomes" id="UP000825935">
    <property type="component" value="Chromosome 17"/>
</dbReference>
<feature type="compositionally biased region" description="Acidic residues" evidence="1">
    <location>
        <begin position="264"/>
        <end position="274"/>
    </location>
</feature>
<feature type="compositionally biased region" description="Acidic residues" evidence="1">
    <location>
        <begin position="290"/>
        <end position="300"/>
    </location>
</feature>
<gene>
    <name evidence="2" type="ORF">KP509_17G063800</name>
</gene>
<dbReference type="OMA" id="KMEAHNS"/>
<organism evidence="2 3">
    <name type="scientific">Ceratopteris richardii</name>
    <name type="common">Triangle waterfern</name>
    <dbReference type="NCBI Taxonomy" id="49495"/>
    <lineage>
        <taxon>Eukaryota</taxon>
        <taxon>Viridiplantae</taxon>
        <taxon>Streptophyta</taxon>
        <taxon>Embryophyta</taxon>
        <taxon>Tracheophyta</taxon>
        <taxon>Polypodiopsida</taxon>
        <taxon>Polypodiidae</taxon>
        <taxon>Polypodiales</taxon>
        <taxon>Pteridineae</taxon>
        <taxon>Pteridaceae</taxon>
        <taxon>Parkerioideae</taxon>
        <taxon>Ceratopteris</taxon>
    </lineage>
</organism>
<feature type="compositionally biased region" description="Polar residues" evidence="1">
    <location>
        <begin position="141"/>
        <end position="150"/>
    </location>
</feature>
<reference evidence="2" key="1">
    <citation type="submission" date="2021-08" db="EMBL/GenBank/DDBJ databases">
        <title>WGS assembly of Ceratopteris richardii.</title>
        <authorList>
            <person name="Marchant D.B."/>
            <person name="Chen G."/>
            <person name="Jenkins J."/>
            <person name="Shu S."/>
            <person name="Leebens-Mack J."/>
            <person name="Grimwood J."/>
            <person name="Schmutz J."/>
            <person name="Soltis P."/>
            <person name="Soltis D."/>
            <person name="Chen Z.-H."/>
        </authorList>
    </citation>
    <scope>NUCLEOTIDE SEQUENCE</scope>
    <source>
        <strain evidence="2">Whitten #5841</strain>
        <tissue evidence="2">Leaf</tissue>
    </source>
</reference>
<comment type="caution">
    <text evidence="2">The sequence shown here is derived from an EMBL/GenBank/DDBJ whole genome shotgun (WGS) entry which is preliminary data.</text>
</comment>
<evidence type="ECO:0000313" key="3">
    <source>
        <dbReference type="Proteomes" id="UP000825935"/>
    </source>
</evidence>
<feature type="compositionally biased region" description="Basic and acidic residues" evidence="1">
    <location>
        <begin position="190"/>
        <end position="205"/>
    </location>
</feature>
<sequence length="317" mass="36351">MATYYTGSYVGVNVYTLTGRDGWRMEYVEEKEKTSSLQKEYASLSDKRKELTGVQEGLNGRLRELEHEKSTTEEDKKKLLSSLLEKENEIKGLKVKLTLLDEKEEELGLLKKELVLKDDEIRNLKAQIKKEGKISREGHPIQSSNKNDTAVDNDEMKDMQIEMLNRNTTLSENAIMERKNQTETSDEDADKGTPELGEDTKKEAPVLDEDTESGIRELDEEIETEADEERDTESEVGKSKKHSEKEENSQLLETKDEESKDDYKEETETEDEADVDKALNDEDGDKLFEQETDDQSDLDLESINKTDLEETENATME</sequence>